<dbReference type="EMBL" id="CAJVQC010139288">
    <property type="protein sequence ID" value="CAG8843648.1"/>
    <property type="molecule type" value="Genomic_DNA"/>
</dbReference>
<organism evidence="1 2">
    <name type="scientific">Racocetra persica</name>
    <dbReference type="NCBI Taxonomy" id="160502"/>
    <lineage>
        <taxon>Eukaryota</taxon>
        <taxon>Fungi</taxon>
        <taxon>Fungi incertae sedis</taxon>
        <taxon>Mucoromycota</taxon>
        <taxon>Glomeromycotina</taxon>
        <taxon>Glomeromycetes</taxon>
        <taxon>Diversisporales</taxon>
        <taxon>Gigasporaceae</taxon>
        <taxon>Racocetra</taxon>
    </lineage>
</organism>
<protein>
    <submittedName>
        <fullName evidence="1">27035_t:CDS:1</fullName>
    </submittedName>
</protein>
<evidence type="ECO:0000313" key="1">
    <source>
        <dbReference type="EMBL" id="CAG8843648.1"/>
    </source>
</evidence>
<accession>A0ACA9SN36</accession>
<evidence type="ECO:0000313" key="2">
    <source>
        <dbReference type="Proteomes" id="UP000789920"/>
    </source>
</evidence>
<feature type="non-terminal residue" evidence="1">
    <location>
        <position position="1"/>
    </location>
</feature>
<keyword evidence="2" id="KW-1185">Reference proteome</keyword>
<dbReference type="Proteomes" id="UP000789920">
    <property type="component" value="Unassembled WGS sequence"/>
</dbReference>
<name>A0ACA9SN36_9GLOM</name>
<reference evidence="1" key="1">
    <citation type="submission" date="2021-06" db="EMBL/GenBank/DDBJ databases">
        <authorList>
            <person name="Kallberg Y."/>
            <person name="Tangrot J."/>
            <person name="Rosling A."/>
        </authorList>
    </citation>
    <scope>NUCLEOTIDE SEQUENCE</scope>
    <source>
        <strain evidence="1">MA461A</strain>
    </source>
</reference>
<sequence>NLYISNNIDNDNYFQYKSKTEEYLAMLFAEWIKVNVVSGTELPPGIPDTIAGSRRKREEDSDDDESRRSKAKGRIS</sequence>
<proteinExistence type="predicted"/>
<gene>
    <name evidence="1" type="ORF">RPERSI_LOCUS32860</name>
</gene>
<comment type="caution">
    <text evidence="1">The sequence shown here is derived from an EMBL/GenBank/DDBJ whole genome shotgun (WGS) entry which is preliminary data.</text>
</comment>